<dbReference type="AlphaFoldDB" id="A0A2Z6EYU8"/>
<feature type="compositionally biased region" description="Polar residues" evidence="1">
    <location>
        <begin position="1"/>
        <end position="14"/>
    </location>
</feature>
<feature type="transmembrane region" description="Helical" evidence="2">
    <location>
        <begin position="96"/>
        <end position="116"/>
    </location>
</feature>
<keyword evidence="3" id="KW-0418">Kinase</keyword>
<reference evidence="3" key="1">
    <citation type="submission" date="2018-05" db="EMBL/GenBank/DDBJ databases">
        <title>Triacylglyceride and carotenoid biosynthesis genes in Rhodosporidium toruloides NBRC10032.</title>
        <authorList>
            <person name="Pham K.D."/>
            <person name="Shida Y."/>
            <person name="Miyata A."/>
            <person name="Yamazaki H."/>
            <person name="Mori K."/>
            <person name="Aburatani S."/>
            <person name="Tashiro K."/>
            <person name="Masaki K."/>
            <person name="Kuhara S."/>
            <person name="Takaku H."/>
            <person name="Ogasawara W."/>
        </authorList>
    </citation>
    <scope>NUCLEOTIDE SEQUENCE</scope>
    <source>
        <strain evidence="3">NBRC 10032</strain>
    </source>
</reference>
<evidence type="ECO:0000256" key="2">
    <source>
        <dbReference type="SAM" id="Phobius"/>
    </source>
</evidence>
<feature type="transmembrane region" description="Helical" evidence="2">
    <location>
        <begin position="161"/>
        <end position="180"/>
    </location>
</feature>
<dbReference type="PANTHER" id="PTHR31303">
    <property type="entry name" value="CTP-DEPENDENT DIACYLGLYCEROL KINASE 1"/>
    <property type="match status" value="1"/>
</dbReference>
<keyword evidence="2" id="KW-0472">Membrane</keyword>
<dbReference type="GO" id="GO:0005789">
    <property type="term" value="C:endoplasmic reticulum membrane"/>
    <property type="evidence" value="ECO:0007669"/>
    <property type="project" value="TreeGrafter"/>
</dbReference>
<sequence length="311" mass="34297">MSQLRQRARNGQSTAEDKVAQKPLKAPEVIAADGDRVDRGRWRSGLEVCCALLVPSSAASSSPSPPDPPSPELTLTKFYLLYLWLSHPNVPTLLRYLAYATAVIATADVLRFRFAWFERAYEGLLGYFMRESERHAVNGTIYYLVGVLWCLSLYPRDIACLSIIMLSLCDTSASVFGRLFGRYTPRLPFSGTLFGAKKSLAGTLAAIGMGMAASHVFWSRFAQRGDEGDVSWVAARVASGWSGRVNRDPLGHWGIRRLPNPNSTLDLHTLVVVNGLTAGLAEAIDFFGFDDNLSLPVLFGFFCWLSMYILG</sequence>
<name>A0A2Z6EYU8_RHOTO</name>
<dbReference type="GO" id="GO:0004143">
    <property type="term" value="F:ATP-dependent diacylglycerol kinase activity"/>
    <property type="evidence" value="ECO:0007669"/>
    <property type="project" value="InterPro"/>
</dbReference>
<feature type="transmembrane region" description="Helical" evidence="2">
    <location>
        <begin position="293"/>
        <end position="310"/>
    </location>
</feature>
<protein>
    <submittedName>
        <fullName evidence="3">Diacylglycerol kinase</fullName>
    </submittedName>
</protein>
<dbReference type="PANTHER" id="PTHR31303:SF1">
    <property type="entry name" value="CTP-DEPENDENT DIACYLGLYCEROL KINASE 1"/>
    <property type="match status" value="1"/>
</dbReference>
<dbReference type="InterPro" id="IPR037997">
    <property type="entry name" value="Dgk1-like"/>
</dbReference>
<accession>A0A2Z6EYU8</accession>
<gene>
    <name evidence="3" type="primary">CDK1</name>
</gene>
<proteinExistence type="predicted"/>
<keyword evidence="3" id="KW-0808">Transferase</keyword>
<evidence type="ECO:0000313" key="3">
    <source>
        <dbReference type="EMBL" id="BBE10599.1"/>
    </source>
</evidence>
<feature type="transmembrane region" description="Helical" evidence="2">
    <location>
        <begin position="136"/>
        <end position="154"/>
    </location>
</feature>
<feature type="region of interest" description="Disordered" evidence="1">
    <location>
        <begin position="1"/>
        <end position="32"/>
    </location>
</feature>
<keyword evidence="2" id="KW-1133">Transmembrane helix</keyword>
<feature type="transmembrane region" description="Helical" evidence="2">
    <location>
        <begin position="200"/>
        <end position="218"/>
    </location>
</feature>
<dbReference type="EMBL" id="LC384034">
    <property type="protein sequence ID" value="BBE10599.1"/>
    <property type="molecule type" value="Genomic_DNA"/>
</dbReference>
<evidence type="ECO:0000256" key="1">
    <source>
        <dbReference type="SAM" id="MobiDB-lite"/>
    </source>
</evidence>
<dbReference type="GO" id="GO:0006654">
    <property type="term" value="P:phosphatidic acid biosynthetic process"/>
    <property type="evidence" value="ECO:0007669"/>
    <property type="project" value="TreeGrafter"/>
</dbReference>
<keyword evidence="2" id="KW-0812">Transmembrane</keyword>
<organism evidence="3">
    <name type="scientific">Rhodotorula toruloides</name>
    <name type="common">Yeast</name>
    <name type="synonym">Rhodosporidium toruloides</name>
    <dbReference type="NCBI Taxonomy" id="5286"/>
    <lineage>
        <taxon>Eukaryota</taxon>
        <taxon>Fungi</taxon>
        <taxon>Dikarya</taxon>
        <taxon>Basidiomycota</taxon>
        <taxon>Pucciniomycotina</taxon>
        <taxon>Microbotryomycetes</taxon>
        <taxon>Sporidiobolales</taxon>
        <taxon>Sporidiobolaceae</taxon>
        <taxon>Rhodotorula</taxon>
    </lineage>
</organism>